<accession>A0A2Z4NCN4</accession>
<dbReference type="InterPro" id="IPR008921">
    <property type="entry name" value="DNA_pol3_clamp-load_cplx_C"/>
</dbReference>
<name>A0A2Z4NCN4_9BACT</name>
<proteinExistence type="inferred from homology"/>
<dbReference type="PRINTS" id="PR00300">
    <property type="entry name" value="CLPPROTEASEA"/>
</dbReference>
<keyword evidence="8 11" id="KW-0067">ATP-binding</keyword>
<dbReference type="SUPFAM" id="SSF52540">
    <property type="entry name" value="P-loop containing nucleoside triphosphate hydrolases"/>
    <property type="match status" value="1"/>
</dbReference>
<dbReference type="InterPro" id="IPR001270">
    <property type="entry name" value="ClpA/B"/>
</dbReference>
<dbReference type="EC" id="2.7.7.7" evidence="11"/>
<dbReference type="Proteomes" id="UP000250218">
    <property type="component" value="Chromosome"/>
</dbReference>
<comment type="function">
    <text evidence="11">DNA polymerase III is a complex, multichain enzyme responsible for most of the replicative synthesis in bacteria. This DNA polymerase also exhibits 3' to 5' exonuclease activity.</text>
</comment>
<dbReference type="FunFam" id="1.10.8.60:FF:000013">
    <property type="entry name" value="DNA polymerase III subunit gamma/tau"/>
    <property type="match status" value="1"/>
</dbReference>
<dbReference type="InterPro" id="IPR012763">
    <property type="entry name" value="DNA_pol_III_sug/sutau_N"/>
</dbReference>
<organism evidence="14 15">
    <name type="scientific">[Mycoplasma] anseris</name>
    <dbReference type="NCBI Taxonomy" id="92400"/>
    <lineage>
        <taxon>Bacteria</taxon>
        <taxon>Bacillati</taxon>
        <taxon>Mycoplasmatota</taxon>
        <taxon>Mycoplasmoidales</taxon>
        <taxon>Metamycoplasmataceae</taxon>
        <taxon>Metamycoplasma</taxon>
    </lineage>
</organism>
<reference evidence="15" key="1">
    <citation type="submission" date="2018-06" db="EMBL/GenBank/DDBJ databases">
        <title>Complete genome sequences of Mycoplasma anatis, M. anseris and M. cloacale type strains.</title>
        <authorList>
            <person name="Grozner D."/>
            <person name="Forro B."/>
            <person name="Sulyok K.M."/>
            <person name="Marton S."/>
            <person name="Kreizinger Z."/>
            <person name="Banyai K."/>
            <person name="Gyuranecz M."/>
        </authorList>
    </citation>
    <scope>NUCLEOTIDE SEQUENCE [LARGE SCALE GENOMIC DNA]</scope>
    <source>
        <strain evidence="15">ATCC 49234</strain>
    </source>
</reference>
<dbReference type="NCBIfam" id="NF004046">
    <property type="entry name" value="PRK05563.1"/>
    <property type="match status" value="1"/>
</dbReference>
<comment type="subunit">
    <text evidence="11">DNA polymerase III contains a core (composed of alpha, epsilon and theta chains) that associates with a tau subunit. This core dimerizes to form the POLIII' complex. PolIII' associates with the gamma complex (composed of gamma, delta, delta', psi and chi chains) and with the beta chain to form the complete DNA polymerase III complex.</text>
</comment>
<dbReference type="FunFam" id="3.40.50.300:FF:000014">
    <property type="entry name" value="DNA polymerase III subunit gamma/tau"/>
    <property type="match status" value="1"/>
</dbReference>
<dbReference type="InterPro" id="IPR027417">
    <property type="entry name" value="P-loop_NTPase"/>
</dbReference>
<evidence type="ECO:0000256" key="6">
    <source>
        <dbReference type="ARBA" id="ARBA00022741"/>
    </source>
</evidence>
<dbReference type="EMBL" id="CP030140">
    <property type="protein sequence ID" value="AWX69312.1"/>
    <property type="molecule type" value="Genomic_DNA"/>
</dbReference>
<dbReference type="InterPro" id="IPR045085">
    <property type="entry name" value="HLD_clamp_pol_III_gamma_tau"/>
</dbReference>
<evidence type="ECO:0000256" key="12">
    <source>
        <dbReference type="SAM" id="Coils"/>
    </source>
</evidence>
<feature type="domain" description="AAA+ ATPase" evidence="13">
    <location>
        <begin position="39"/>
        <end position="178"/>
    </location>
</feature>
<evidence type="ECO:0000256" key="7">
    <source>
        <dbReference type="ARBA" id="ARBA00022833"/>
    </source>
</evidence>
<keyword evidence="12" id="KW-0175">Coiled coil</keyword>
<evidence type="ECO:0000256" key="8">
    <source>
        <dbReference type="ARBA" id="ARBA00022840"/>
    </source>
</evidence>
<dbReference type="KEGG" id="mane:DP065_00895"/>
<dbReference type="AlphaFoldDB" id="A0A2Z4NCN4"/>
<dbReference type="InterPro" id="IPR003593">
    <property type="entry name" value="AAA+_ATPase"/>
</dbReference>
<dbReference type="PANTHER" id="PTHR11669">
    <property type="entry name" value="REPLICATION FACTOR C / DNA POLYMERASE III GAMMA-TAU SUBUNIT"/>
    <property type="match status" value="1"/>
</dbReference>
<dbReference type="Pfam" id="PF13177">
    <property type="entry name" value="DNA_pol3_delta2"/>
    <property type="match status" value="1"/>
</dbReference>
<dbReference type="GO" id="GO:0046872">
    <property type="term" value="F:metal ion binding"/>
    <property type="evidence" value="ECO:0007669"/>
    <property type="project" value="UniProtKB-KW"/>
</dbReference>
<comment type="similarity">
    <text evidence="1 11">Belongs to the DnaX/STICHEL family.</text>
</comment>
<keyword evidence="4 11" id="KW-0235">DNA replication</keyword>
<keyword evidence="9 11" id="KW-0239">DNA-directed DNA polymerase</keyword>
<dbReference type="GO" id="GO:0009360">
    <property type="term" value="C:DNA polymerase III complex"/>
    <property type="evidence" value="ECO:0007669"/>
    <property type="project" value="InterPro"/>
</dbReference>
<dbReference type="Pfam" id="PF12169">
    <property type="entry name" value="DNA_pol3_gamma3"/>
    <property type="match status" value="1"/>
</dbReference>
<sequence>MDQKYLAFYRQYRPQKFDEIVGQEHIVRTLINIINTNKISHAYLFCGPHGTGKTSIAKIFANTINCEHSNSKIVPCKECIKNIDRNLDLIEIDAASNTGVDDIRDLREKIKHSPTHSKYKIYIIDEVHMLSKGAFNALLKTLEEPPKHAIFILATTDPQKIPLTILSRVQRFNFKKIENKEVANHLKLIFEKEHIQIENDALELIVKLGNGSLRDALSIADQISIYTAGDIIKSKYIEELYGLTNVKNVIDLLNFASNHDYKNSIELFNNLIQSGANIERLFNQCIEILKNFVIYSKTQSIDLIQTNSINDLQNLKISVDKTYEFINELVEGLKQIKYSDTPQQMAELTLIKMASIRTHDENYVNEIIGHNSNNLEQEKPKDFELIDDDIETIDLNPEQTNDFVLNEKEFGDQNKNANNVNSFFNLSDIANSYKVKTTEINVDEILEKTSEIIIDETTKEIDQSEIEDSIISSANIDDLDSLEDQGINNDLIINNSFKSEEPENLLEIKSPKLVDFERIIDCMVLHQLEKVQIKNDPNKLDIHSQDKINFSMRDQKLLKEKDNLIKDLLKNMTYKASANDFVLFTSSIDEEVYKLNESAYQKHIVTSAVHLFGRFVHLIAVTSKQLEEAKQYWIENRNELKNRQIKPFEELKSKYDTKAKELEKLGESLFGDKFSIKEEK</sequence>
<dbReference type="SMART" id="SM00382">
    <property type="entry name" value="AAA"/>
    <property type="match status" value="1"/>
</dbReference>
<evidence type="ECO:0000256" key="11">
    <source>
        <dbReference type="RuleBase" id="RU364063"/>
    </source>
</evidence>
<gene>
    <name evidence="11" type="primary">dnaX</name>
    <name evidence="14" type="ORF">DP065_00895</name>
</gene>
<dbReference type="RefSeq" id="WP_052169650.1">
    <property type="nucleotide sequence ID" value="NZ_CP030140.1"/>
</dbReference>
<dbReference type="GO" id="GO:0006261">
    <property type="term" value="P:DNA-templated DNA replication"/>
    <property type="evidence" value="ECO:0007669"/>
    <property type="project" value="TreeGrafter"/>
</dbReference>
<keyword evidence="15" id="KW-1185">Reference proteome</keyword>
<evidence type="ECO:0000313" key="14">
    <source>
        <dbReference type="EMBL" id="AWX69312.1"/>
    </source>
</evidence>
<dbReference type="Gene3D" id="1.10.8.60">
    <property type="match status" value="1"/>
</dbReference>
<dbReference type="SUPFAM" id="SSF48019">
    <property type="entry name" value="post-AAA+ oligomerization domain-like"/>
    <property type="match status" value="1"/>
</dbReference>
<evidence type="ECO:0000256" key="10">
    <source>
        <dbReference type="ARBA" id="ARBA00049244"/>
    </source>
</evidence>
<keyword evidence="3 11" id="KW-0548">Nucleotidyltransferase</keyword>
<dbReference type="InterPro" id="IPR050238">
    <property type="entry name" value="DNA_Rep/Repair_Clamp_Loader"/>
</dbReference>
<protein>
    <recommendedName>
        <fullName evidence="11">DNA polymerase III subunit gamma/tau</fullName>
        <ecNumber evidence="11">2.7.7.7</ecNumber>
    </recommendedName>
</protein>
<dbReference type="GO" id="GO:0003887">
    <property type="term" value="F:DNA-directed DNA polymerase activity"/>
    <property type="evidence" value="ECO:0007669"/>
    <property type="project" value="UniProtKB-KW"/>
</dbReference>
<evidence type="ECO:0000256" key="5">
    <source>
        <dbReference type="ARBA" id="ARBA00022723"/>
    </source>
</evidence>
<evidence type="ECO:0000256" key="1">
    <source>
        <dbReference type="ARBA" id="ARBA00006360"/>
    </source>
</evidence>
<evidence type="ECO:0000259" key="13">
    <source>
        <dbReference type="SMART" id="SM00382"/>
    </source>
</evidence>
<dbReference type="NCBIfam" id="TIGR02397">
    <property type="entry name" value="dnaX_nterm"/>
    <property type="match status" value="1"/>
</dbReference>
<keyword evidence="6 11" id="KW-0547">Nucleotide-binding</keyword>
<keyword evidence="5" id="KW-0479">Metal-binding</keyword>
<evidence type="ECO:0000256" key="3">
    <source>
        <dbReference type="ARBA" id="ARBA00022695"/>
    </source>
</evidence>
<comment type="catalytic activity">
    <reaction evidence="10 11">
        <text>DNA(n) + a 2'-deoxyribonucleoside 5'-triphosphate = DNA(n+1) + diphosphate</text>
        <dbReference type="Rhea" id="RHEA:22508"/>
        <dbReference type="Rhea" id="RHEA-COMP:17339"/>
        <dbReference type="Rhea" id="RHEA-COMP:17340"/>
        <dbReference type="ChEBI" id="CHEBI:33019"/>
        <dbReference type="ChEBI" id="CHEBI:61560"/>
        <dbReference type="ChEBI" id="CHEBI:173112"/>
        <dbReference type="EC" id="2.7.7.7"/>
    </reaction>
</comment>
<dbReference type="PANTHER" id="PTHR11669:SF0">
    <property type="entry name" value="PROTEIN STICHEL-LIKE 2"/>
    <property type="match status" value="1"/>
</dbReference>
<dbReference type="CDD" id="cd00009">
    <property type="entry name" value="AAA"/>
    <property type="match status" value="1"/>
</dbReference>
<evidence type="ECO:0000313" key="15">
    <source>
        <dbReference type="Proteomes" id="UP000250218"/>
    </source>
</evidence>
<dbReference type="InterPro" id="IPR022754">
    <property type="entry name" value="DNA_pol_III_gamma-3"/>
</dbReference>
<feature type="coiled-coil region" evidence="12">
    <location>
        <begin position="623"/>
        <end position="668"/>
    </location>
</feature>
<dbReference type="GO" id="GO:0003677">
    <property type="term" value="F:DNA binding"/>
    <property type="evidence" value="ECO:0007669"/>
    <property type="project" value="InterPro"/>
</dbReference>
<keyword evidence="2 11" id="KW-0808">Transferase</keyword>
<evidence type="ECO:0000256" key="4">
    <source>
        <dbReference type="ARBA" id="ARBA00022705"/>
    </source>
</evidence>
<dbReference type="Gene3D" id="1.20.272.10">
    <property type="match status" value="1"/>
</dbReference>
<dbReference type="Pfam" id="PF22608">
    <property type="entry name" value="DNAX_ATPase_lid"/>
    <property type="match status" value="1"/>
</dbReference>
<keyword evidence="7" id="KW-0862">Zinc</keyword>
<evidence type="ECO:0000256" key="9">
    <source>
        <dbReference type="ARBA" id="ARBA00022932"/>
    </source>
</evidence>
<evidence type="ECO:0000256" key="2">
    <source>
        <dbReference type="ARBA" id="ARBA00022679"/>
    </source>
</evidence>
<dbReference type="Gene3D" id="3.40.50.300">
    <property type="entry name" value="P-loop containing nucleotide triphosphate hydrolases"/>
    <property type="match status" value="1"/>
</dbReference>
<dbReference type="GO" id="GO:0005524">
    <property type="term" value="F:ATP binding"/>
    <property type="evidence" value="ECO:0007669"/>
    <property type="project" value="UniProtKB-KW"/>
</dbReference>